<evidence type="ECO:0000259" key="3">
    <source>
        <dbReference type="PROSITE" id="PS50234"/>
    </source>
</evidence>
<evidence type="ECO:0000256" key="1">
    <source>
        <dbReference type="SAM" id="MobiDB-lite"/>
    </source>
</evidence>
<dbReference type="Pfam" id="PF13519">
    <property type="entry name" value="VWA_2"/>
    <property type="match status" value="1"/>
</dbReference>
<proteinExistence type="predicted"/>
<dbReference type="InterPro" id="IPR036465">
    <property type="entry name" value="vWFA_dom_sf"/>
</dbReference>
<dbReference type="Gene3D" id="3.40.50.410">
    <property type="entry name" value="von Willebrand factor, type A domain"/>
    <property type="match status" value="1"/>
</dbReference>
<evidence type="ECO:0000256" key="2">
    <source>
        <dbReference type="SAM" id="Phobius"/>
    </source>
</evidence>
<dbReference type="Gene3D" id="3.40.50.880">
    <property type="match status" value="2"/>
</dbReference>
<feature type="domain" description="VWFA" evidence="3">
    <location>
        <begin position="402"/>
        <end position="567"/>
    </location>
</feature>
<feature type="region of interest" description="Disordered" evidence="1">
    <location>
        <begin position="850"/>
        <end position="898"/>
    </location>
</feature>
<keyword evidence="5" id="KW-1185">Reference proteome</keyword>
<dbReference type="Pfam" id="PF00092">
    <property type="entry name" value="VWA"/>
    <property type="match status" value="1"/>
</dbReference>
<reference evidence="4" key="1">
    <citation type="submission" date="2022-09" db="EMBL/GenBank/DDBJ databases">
        <title>Complete Genomes of Fervidibacillus albus and Fervidibacillus halotolerans isolated from tidal flat sediments.</title>
        <authorList>
            <person name="Kwon K.K."/>
            <person name="Yang S.-H."/>
            <person name="Park M.J."/>
            <person name="Oh H.-M."/>
        </authorList>
    </citation>
    <scope>NUCLEOTIDE SEQUENCE</scope>
    <source>
        <strain evidence="4">MEBiC13591</strain>
    </source>
</reference>
<dbReference type="EMBL" id="CP106878">
    <property type="protein sequence ID" value="WAA10686.1"/>
    <property type="molecule type" value="Genomic_DNA"/>
</dbReference>
<evidence type="ECO:0000313" key="5">
    <source>
        <dbReference type="Proteomes" id="UP001164718"/>
    </source>
</evidence>
<dbReference type="KEGG" id="faf:OE104_05055"/>
<dbReference type="InterPro" id="IPR029062">
    <property type="entry name" value="Class_I_gatase-like"/>
</dbReference>
<dbReference type="SUPFAM" id="SSF52317">
    <property type="entry name" value="Class I glutamine amidotransferase-like"/>
    <property type="match status" value="1"/>
</dbReference>
<dbReference type="PANTHER" id="PTHR37947:SF2">
    <property type="entry name" value="VON WILLEBRAND FACTOR TYPE A"/>
    <property type="match status" value="1"/>
</dbReference>
<dbReference type="SMART" id="SM00327">
    <property type="entry name" value="VWA"/>
    <property type="match status" value="2"/>
</dbReference>
<dbReference type="RefSeq" id="WP_275418485.1">
    <property type="nucleotide sequence ID" value="NZ_CP106878.1"/>
</dbReference>
<dbReference type="AlphaFoldDB" id="A0A9E8LW80"/>
<feature type="transmembrane region" description="Helical" evidence="2">
    <location>
        <begin position="36"/>
        <end position="55"/>
    </location>
</feature>
<dbReference type="CDD" id="cd00198">
    <property type="entry name" value="vWFA"/>
    <property type="match status" value="1"/>
</dbReference>
<name>A0A9E8LW80_9BACI</name>
<organism evidence="4 5">
    <name type="scientific">Fervidibacillus albus</name>
    <dbReference type="NCBI Taxonomy" id="2980026"/>
    <lineage>
        <taxon>Bacteria</taxon>
        <taxon>Bacillati</taxon>
        <taxon>Bacillota</taxon>
        <taxon>Bacilli</taxon>
        <taxon>Bacillales</taxon>
        <taxon>Bacillaceae</taxon>
        <taxon>Fervidibacillus</taxon>
    </lineage>
</organism>
<dbReference type="Proteomes" id="UP001164718">
    <property type="component" value="Chromosome"/>
</dbReference>
<dbReference type="SUPFAM" id="SSF53300">
    <property type="entry name" value="vWA-like"/>
    <property type="match status" value="2"/>
</dbReference>
<feature type="transmembrane region" description="Helical" evidence="2">
    <location>
        <begin position="810"/>
        <end position="835"/>
    </location>
</feature>
<dbReference type="PROSITE" id="PS50234">
    <property type="entry name" value="VWFA"/>
    <property type="match status" value="2"/>
</dbReference>
<feature type="domain" description="VWFA" evidence="3">
    <location>
        <begin position="66"/>
        <end position="180"/>
    </location>
</feature>
<feature type="transmembrane region" description="Helical" evidence="2">
    <location>
        <begin position="6"/>
        <end position="24"/>
    </location>
</feature>
<keyword evidence="2" id="KW-0472">Membrane</keyword>
<sequence>MVEMKYPFMFILLVPAFFHLYIFYKGSVGLSKRDRLTRVIFRGTIYFLLAFALTIPKIVIPVKTVDVVFLVDRSDSVAESEEDIVSFVNESIDKKQPEDKYAILSFGDQSEVEFPLRQRKEPFIPSSFEQRGNTNLEDGLYLASSLLENGGRIVVITDGIETEGNALEVARLLQERGIEVDYSLVEEKTVDEMALSLFSVSEWLYEGEQATLIVHIDSNTDGYANITLSINDREIIREQVYVKKGGNRFSFQYIVQETGLNVLKAEIGSDSDTFAQNNTLYAVTTVKGIPKLLLVEGETSPLYELLNESGFEVDSVSPEMLPDTLSGYVRYESIIFNNIPATVIPEHRMNFIEQSVREFGKGFVMIGGEYSFGLGGYFHTPIERLLPVEMEIKGSEQFPSLGVVIVLDRSSSMNGNKLILAKEAAARSVELLREKDYFGLIVFNHQPHLIIETSPIENREKTIEKIQSVSSDGGTEFYSALQIAIDQLASLDLQRKHIILITDGEAGTHGDYFSLIDRGKESHITLSTVAIGENTNRLLLEKLAEEGGGRFYHVRDETVIPSILSRETVMMTKTYIVDDPFYPTIYPINGWDQLFSESVPKMNAYVATTPKDRGTNPIVSDKGDPIVSEWMYGLGKTLAFTSDVTGIWSGEFAKWKDWPKFVNHLVSRSLPQFDQSPISFSIEKEGGEQIGRLKTSDRLFQMEASIISNDGEEMDEMVKLIALDEYELELPEKPGLYYLNVKQTFESGEVQTYQKGFSIPYSEEYLLQGANENVLQQIATLTGGKRLSVDDSPFRALNNRVVMRTPLTDWILLIVFFLLFFELMFRRFGFSFIAYGRGKRKKITELPESLWDNSKGGKRRERNPSRQLGKSTDHVYDEAGGIGKLTETKDEREPSRQEKMNRLLQAVTKKRTVMANVSLSSD</sequence>
<evidence type="ECO:0000313" key="4">
    <source>
        <dbReference type="EMBL" id="WAA10686.1"/>
    </source>
</evidence>
<feature type="compositionally biased region" description="Basic and acidic residues" evidence="1">
    <location>
        <begin position="886"/>
        <end position="898"/>
    </location>
</feature>
<dbReference type="PANTHER" id="PTHR37947">
    <property type="entry name" value="BLL2462 PROTEIN"/>
    <property type="match status" value="1"/>
</dbReference>
<accession>A0A9E8LW80</accession>
<protein>
    <submittedName>
        <fullName evidence="4">VWA domain-containing protein</fullName>
    </submittedName>
</protein>
<gene>
    <name evidence="4" type="ORF">OE104_05055</name>
</gene>
<keyword evidence="2" id="KW-0812">Transmembrane</keyword>
<dbReference type="InterPro" id="IPR002035">
    <property type="entry name" value="VWF_A"/>
</dbReference>
<keyword evidence="2" id="KW-1133">Transmembrane helix</keyword>
<dbReference type="PRINTS" id="PR00453">
    <property type="entry name" value="VWFADOMAIN"/>
</dbReference>